<dbReference type="Proteomes" id="UP000033876">
    <property type="component" value="Unassembled WGS sequence"/>
</dbReference>
<gene>
    <name evidence="1" type="ORF">US50_C0034G0005</name>
</gene>
<reference evidence="1 2" key="1">
    <citation type="journal article" date="2015" name="Nature">
        <title>rRNA introns, odd ribosomes, and small enigmatic genomes across a large radiation of phyla.</title>
        <authorList>
            <person name="Brown C.T."/>
            <person name="Hug L.A."/>
            <person name="Thomas B.C."/>
            <person name="Sharon I."/>
            <person name="Castelle C.J."/>
            <person name="Singh A."/>
            <person name="Wilkins M.J."/>
            <person name="Williams K.H."/>
            <person name="Banfield J.F."/>
        </authorList>
    </citation>
    <scope>NUCLEOTIDE SEQUENCE [LARGE SCALE GENOMIC DNA]</scope>
</reference>
<evidence type="ECO:0000313" key="2">
    <source>
        <dbReference type="Proteomes" id="UP000033876"/>
    </source>
</evidence>
<dbReference type="EMBL" id="LBTF01000034">
    <property type="protein sequence ID" value="KKQ34864.1"/>
    <property type="molecule type" value="Genomic_DNA"/>
</dbReference>
<protein>
    <submittedName>
        <fullName evidence="1">Uncharacterized protein</fullName>
    </submittedName>
</protein>
<dbReference type="AlphaFoldDB" id="A0A0G0JDK3"/>
<proteinExistence type="predicted"/>
<organism evidence="1 2">
    <name type="scientific">Candidatus Nomurabacteria bacterium GW2011_GWB1_37_5</name>
    <dbReference type="NCBI Taxonomy" id="1618742"/>
    <lineage>
        <taxon>Bacteria</taxon>
        <taxon>Candidatus Nomuraibacteriota</taxon>
    </lineage>
</organism>
<accession>A0A0G0JDK3</accession>
<sequence>MKINITKKQYETIIKALEISSFIYGPMSDFVDDKFKKDADDMDSVQEELLLNAEEFDFDKNMEEGDLKEEYYEKILNDLSEYDDYELFENLANKLGWRDFRKKYTQEEIDKMSEEHGDYLGVPMYEFEKKYYDEFNKNEYNRLYVKED</sequence>
<comment type="caution">
    <text evidence="1">The sequence shown here is derived from an EMBL/GenBank/DDBJ whole genome shotgun (WGS) entry which is preliminary data.</text>
</comment>
<evidence type="ECO:0000313" key="1">
    <source>
        <dbReference type="EMBL" id="KKQ34864.1"/>
    </source>
</evidence>
<name>A0A0G0JDK3_9BACT</name>